<accession>A0A6A5TAR6</accession>
<proteinExistence type="predicted"/>
<evidence type="ECO:0000313" key="2">
    <source>
        <dbReference type="EMBL" id="KAF1948762.1"/>
    </source>
</evidence>
<sequence length="270" mass="31352">MSDQRTHQASDDLVEGRNGPAKERAPNHAEQGRQTTSQFNRLPHEVRNQIYAYVLDDISISPNPIRLLGMNITGDLNPQYALFFVNQELRIEVGTWYLNNKTIDIWATSFGDIFLEYLDSFPDQDGYEAVRSIAFPQFYREGWETPNPNVELLLRLPKLHMVSISFHRSYLLDTLELHLGLVVALRVIIEKYSLGDMLLVFREDRHYGRQRLVVRLYRPSQGGFRVARDPELDTGPEALLEMLREWFVDGFRGVGREIVVEFVRMYNAGF</sequence>
<gene>
    <name evidence="2" type="ORF">CC80DRAFT_497980</name>
</gene>
<feature type="compositionally biased region" description="Basic and acidic residues" evidence="1">
    <location>
        <begin position="20"/>
        <end position="31"/>
    </location>
</feature>
<feature type="compositionally biased region" description="Basic and acidic residues" evidence="1">
    <location>
        <begin position="1"/>
        <end position="10"/>
    </location>
</feature>
<keyword evidence="3" id="KW-1185">Reference proteome</keyword>
<reference evidence="2" key="1">
    <citation type="journal article" date="2020" name="Stud. Mycol.">
        <title>101 Dothideomycetes genomes: a test case for predicting lifestyles and emergence of pathogens.</title>
        <authorList>
            <person name="Haridas S."/>
            <person name="Albert R."/>
            <person name="Binder M."/>
            <person name="Bloem J."/>
            <person name="Labutti K."/>
            <person name="Salamov A."/>
            <person name="Andreopoulos B."/>
            <person name="Baker S."/>
            <person name="Barry K."/>
            <person name="Bills G."/>
            <person name="Bluhm B."/>
            <person name="Cannon C."/>
            <person name="Castanera R."/>
            <person name="Culley D."/>
            <person name="Daum C."/>
            <person name="Ezra D."/>
            <person name="Gonzalez J."/>
            <person name="Henrissat B."/>
            <person name="Kuo A."/>
            <person name="Liang C."/>
            <person name="Lipzen A."/>
            <person name="Lutzoni F."/>
            <person name="Magnuson J."/>
            <person name="Mondo S."/>
            <person name="Nolan M."/>
            <person name="Ohm R."/>
            <person name="Pangilinan J."/>
            <person name="Park H.-J."/>
            <person name="Ramirez L."/>
            <person name="Alfaro M."/>
            <person name="Sun H."/>
            <person name="Tritt A."/>
            <person name="Yoshinaga Y."/>
            <person name="Zwiers L.-H."/>
            <person name="Turgeon B."/>
            <person name="Goodwin S."/>
            <person name="Spatafora J."/>
            <person name="Crous P."/>
            <person name="Grigoriev I."/>
        </authorList>
    </citation>
    <scope>NUCLEOTIDE SEQUENCE</scope>
    <source>
        <strain evidence="2">CBS 675.92</strain>
    </source>
</reference>
<dbReference type="EMBL" id="ML977049">
    <property type="protein sequence ID" value="KAF1948762.1"/>
    <property type="molecule type" value="Genomic_DNA"/>
</dbReference>
<evidence type="ECO:0000313" key="3">
    <source>
        <dbReference type="Proteomes" id="UP000800035"/>
    </source>
</evidence>
<dbReference type="OrthoDB" id="3781081at2759"/>
<dbReference type="Proteomes" id="UP000800035">
    <property type="component" value="Unassembled WGS sequence"/>
</dbReference>
<feature type="region of interest" description="Disordered" evidence="1">
    <location>
        <begin position="1"/>
        <end position="40"/>
    </location>
</feature>
<evidence type="ECO:0008006" key="4">
    <source>
        <dbReference type="Google" id="ProtNLM"/>
    </source>
</evidence>
<protein>
    <recommendedName>
        <fullName evidence="4">F-box domain-containing protein</fullName>
    </recommendedName>
</protein>
<evidence type="ECO:0000256" key="1">
    <source>
        <dbReference type="SAM" id="MobiDB-lite"/>
    </source>
</evidence>
<dbReference type="AlphaFoldDB" id="A0A6A5TAR6"/>
<name>A0A6A5TAR6_9PLEO</name>
<organism evidence="2 3">
    <name type="scientific">Byssothecium circinans</name>
    <dbReference type="NCBI Taxonomy" id="147558"/>
    <lineage>
        <taxon>Eukaryota</taxon>
        <taxon>Fungi</taxon>
        <taxon>Dikarya</taxon>
        <taxon>Ascomycota</taxon>
        <taxon>Pezizomycotina</taxon>
        <taxon>Dothideomycetes</taxon>
        <taxon>Pleosporomycetidae</taxon>
        <taxon>Pleosporales</taxon>
        <taxon>Massarineae</taxon>
        <taxon>Massarinaceae</taxon>
        <taxon>Byssothecium</taxon>
    </lineage>
</organism>